<organism evidence="2 3">
    <name type="scientific">Pallidibacillus thermolactis</name>
    <dbReference type="NCBI Taxonomy" id="251051"/>
    <lineage>
        <taxon>Bacteria</taxon>
        <taxon>Bacillati</taxon>
        <taxon>Bacillota</taxon>
        <taxon>Bacilli</taxon>
        <taxon>Bacillales</taxon>
        <taxon>Bacillaceae</taxon>
        <taxon>Pallidibacillus</taxon>
    </lineage>
</organism>
<dbReference type="SUPFAM" id="SSF55729">
    <property type="entry name" value="Acyl-CoA N-acyltransferases (Nat)"/>
    <property type="match status" value="2"/>
</dbReference>
<accession>A0ABT2WJQ1</accession>
<name>A0ABT2WJQ1_9BACI</name>
<dbReference type="Gene3D" id="3.40.630.30">
    <property type="match status" value="2"/>
</dbReference>
<evidence type="ECO:0000259" key="1">
    <source>
        <dbReference type="PROSITE" id="PS51186"/>
    </source>
</evidence>
<dbReference type="EC" id="2.3.1.-" evidence="2"/>
<dbReference type="EMBL" id="JAOUSE010000068">
    <property type="protein sequence ID" value="MCU9595676.1"/>
    <property type="molecule type" value="Genomic_DNA"/>
</dbReference>
<keyword evidence="3" id="KW-1185">Reference proteome</keyword>
<feature type="domain" description="N-acetyltransferase" evidence="1">
    <location>
        <begin position="11"/>
        <end position="166"/>
    </location>
</feature>
<feature type="domain" description="N-acetyltransferase" evidence="1">
    <location>
        <begin position="171"/>
        <end position="296"/>
    </location>
</feature>
<evidence type="ECO:0000313" key="2">
    <source>
        <dbReference type="EMBL" id="MCU9595676.1"/>
    </source>
</evidence>
<keyword evidence="2" id="KW-0012">Acyltransferase</keyword>
<dbReference type="RefSeq" id="WP_263062291.1">
    <property type="nucleotide sequence ID" value="NZ_JAOUSE010000068.1"/>
</dbReference>
<dbReference type="InterPro" id="IPR000182">
    <property type="entry name" value="GNAT_dom"/>
</dbReference>
<sequence length="296" mass="34594">MYNNSRLNKDIDCKRCSEVNQTLIYQAFINGYSDYPIPMKISMEHFFERFFGPEGNTLEDSFIALRDHKPVGLIVGGIRIFDGYKNLRCGAFCVVSDLRGKGMSRELFRLFVQNGLNRGCIRISLEVLSDNEHAIRFYEKQGFKKQNKLLYYSKSLADGSLKQTIKILPHFTIKKVNLSVAKEVREQISPIHINWQNEVEYFLQDVSAHCFAAYLDHQLKGALVITEYGKIYFIYVNKEDRRKGIATALLLYTINHLNLQKLNISMPDQIQMIEFLRNIGFEKEPIEQYEMYKWLI</sequence>
<evidence type="ECO:0000313" key="3">
    <source>
        <dbReference type="Proteomes" id="UP001208656"/>
    </source>
</evidence>
<dbReference type="InterPro" id="IPR050276">
    <property type="entry name" value="MshD_Acetyltransferase"/>
</dbReference>
<comment type="caution">
    <text evidence="2">The sequence shown here is derived from an EMBL/GenBank/DDBJ whole genome shotgun (WGS) entry which is preliminary data.</text>
</comment>
<dbReference type="InterPro" id="IPR016181">
    <property type="entry name" value="Acyl_CoA_acyltransferase"/>
</dbReference>
<dbReference type="PANTHER" id="PTHR43617">
    <property type="entry name" value="L-AMINO ACID N-ACETYLTRANSFERASE"/>
    <property type="match status" value="1"/>
</dbReference>
<dbReference type="CDD" id="cd04301">
    <property type="entry name" value="NAT_SF"/>
    <property type="match status" value="2"/>
</dbReference>
<dbReference type="Proteomes" id="UP001208656">
    <property type="component" value="Unassembled WGS sequence"/>
</dbReference>
<dbReference type="Pfam" id="PF00583">
    <property type="entry name" value="Acetyltransf_1"/>
    <property type="match status" value="1"/>
</dbReference>
<keyword evidence="2" id="KW-0808">Transferase</keyword>
<reference evidence="2 3" key="1">
    <citation type="submission" date="2022-10" db="EMBL/GenBank/DDBJ databases">
        <title>Description of Fervidibacillus gen. nov. in the family Fervidibacillaceae fam. nov. with two species, Fervidibacillus albus sp. nov., and Fervidibacillus halotolerans sp. nov., isolated from tidal flat sediments.</title>
        <authorList>
            <person name="Kwon K.K."/>
            <person name="Yang S.-H."/>
        </authorList>
    </citation>
    <scope>NUCLEOTIDE SEQUENCE [LARGE SCALE GENOMIC DNA]</scope>
    <source>
        <strain evidence="2 3">DSM 23332</strain>
    </source>
</reference>
<dbReference type="Pfam" id="PF13673">
    <property type="entry name" value="Acetyltransf_10"/>
    <property type="match status" value="1"/>
</dbReference>
<dbReference type="PROSITE" id="PS51186">
    <property type="entry name" value="GNAT"/>
    <property type="match status" value="2"/>
</dbReference>
<proteinExistence type="predicted"/>
<dbReference type="GO" id="GO:0016746">
    <property type="term" value="F:acyltransferase activity"/>
    <property type="evidence" value="ECO:0007669"/>
    <property type="project" value="UniProtKB-KW"/>
</dbReference>
<protein>
    <submittedName>
        <fullName evidence="2">GNAT family N-acetyltransferase</fullName>
        <ecNumber evidence="2">2.3.1.-</ecNumber>
    </submittedName>
</protein>
<gene>
    <name evidence="2" type="ORF">OEV82_14705</name>
</gene>